<dbReference type="AlphaFoldDB" id="A0A1V6C4X0"/>
<dbReference type="PANTHER" id="PTHR36842">
    <property type="entry name" value="PROTEIN TOLB HOMOLOG"/>
    <property type="match status" value="1"/>
</dbReference>
<accession>A0A1V6C4X0</accession>
<gene>
    <name evidence="1" type="ORF">BWX89_01522</name>
</gene>
<comment type="caution">
    <text evidence="1">The sequence shown here is derived from an EMBL/GenBank/DDBJ whole genome shotgun (WGS) entry which is preliminary data.</text>
</comment>
<sequence length="413" mass="46687">MNKFYNAVVVLFFLAGICFSQESQKIFLSISKEFKGKTGISILYIGEENRYCSTFIKTLSRDLNYSGYFTVQGLFSNKTTDVSLIKDLTEKSEFVCIVRLLNQQMIEVKLVDSDNSERLKKVYPISTLPAYNAHSACDDIVYYLTGRQPIAKTKIAYVSGGSGSSQIFIVDYDGENKIQITDSPCIKDFPKFLSDDKLTYISYKTGYPSVVLFDLANKQEMPIFSFPGINAFVDFSKVNSEMVVVLSKDGNPEIYLAALDGNILRRLTHSSGIDTSPCFSPDGRYIVFSSDRSGRPQIYIMDRNGAGIRRISYGYDYAVAPVWSPDGKYICYLIRTQGIFQMVIYDTGSKKSSLLPVKIGWSESVSWAPDSRHIVFTRRQNYKCSIWIVDVFTGELRQLTGDKENCYSPAWSR</sequence>
<dbReference type="Pfam" id="PF26549">
    <property type="entry name" value="Tricorn_N"/>
    <property type="match status" value="1"/>
</dbReference>
<dbReference type="SUPFAM" id="SSF69304">
    <property type="entry name" value="Tricorn protease N-terminal domain"/>
    <property type="match status" value="1"/>
</dbReference>
<dbReference type="Gene3D" id="2.120.10.30">
    <property type="entry name" value="TolB, C-terminal domain"/>
    <property type="match status" value="1"/>
</dbReference>
<organism evidence="1">
    <name type="scientific">candidate division TA06 bacterium ADurb.Bin131</name>
    <dbReference type="NCBI Taxonomy" id="1852827"/>
    <lineage>
        <taxon>Bacteria</taxon>
        <taxon>Bacteria division TA06</taxon>
    </lineage>
</organism>
<dbReference type="PANTHER" id="PTHR36842:SF1">
    <property type="entry name" value="PROTEIN TOLB"/>
    <property type="match status" value="1"/>
</dbReference>
<dbReference type="Proteomes" id="UP000485562">
    <property type="component" value="Unassembled WGS sequence"/>
</dbReference>
<proteinExistence type="predicted"/>
<evidence type="ECO:0000313" key="1">
    <source>
        <dbReference type="EMBL" id="OQB71962.1"/>
    </source>
</evidence>
<dbReference type="EMBL" id="MWDQ01000146">
    <property type="protein sequence ID" value="OQB71962.1"/>
    <property type="molecule type" value="Genomic_DNA"/>
</dbReference>
<dbReference type="InterPro" id="IPR011042">
    <property type="entry name" value="6-blade_b-propeller_TolB-like"/>
</dbReference>
<name>A0A1V6C4X0_UNCT6</name>
<protein>
    <submittedName>
        <fullName evidence="1">Translocation protein TolB</fullName>
    </submittedName>
</protein>
<reference evidence="1" key="1">
    <citation type="submission" date="2017-02" db="EMBL/GenBank/DDBJ databases">
        <title>Delving into the versatile metabolic prowess of the omnipresent phylum Bacteroidetes.</title>
        <authorList>
            <person name="Nobu M.K."/>
            <person name="Mei R."/>
            <person name="Narihiro T."/>
            <person name="Kuroda K."/>
            <person name="Liu W.-T."/>
        </authorList>
    </citation>
    <scope>NUCLEOTIDE SEQUENCE</scope>
    <source>
        <strain evidence="1">ADurb.Bin131</strain>
    </source>
</reference>